<dbReference type="InterPro" id="IPR009091">
    <property type="entry name" value="RCC1/BLIP-II"/>
</dbReference>
<dbReference type="PANTHER" id="PTHR46337:SF1">
    <property type="entry name" value="RCC1-LIKE G EXCHANGING FACTOR-LIKE PROTEIN"/>
    <property type="match status" value="1"/>
</dbReference>
<sequence>MYGITRTCRIYSFISKHAVRQRHNSVWKLDGNINNSTNDLNNQSLKMQLLCPTNDSHIVSGCGFFVTYRKNGNFLTLNSFDSVLNREIEKDKIKTKELSLPPGKGLKTVSCGRSHIIALTNDNTAFAYGLTSLGQCGVVPPRSRILYIVGDAVMEIIGDKFKVFQVSCGLDHTLFLGRNGKVFACGWAADGQTGTGATSFNAVPTPVVGDINEHVVTRIYTGANTSFAITESGLLYAWGNNEYGQLAIESDKPQVVEPRVVDDCSLNGGVRHIAAADTFTTFMTESGQLFTCGYDPGHTDPSPKLRQYNNECYTDVKTGLHYCIKKMASARSEE</sequence>
<evidence type="ECO:0000256" key="1">
    <source>
        <dbReference type="PROSITE-ProRule" id="PRU00235"/>
    </source>
</evidence>
<dbReference type="AlphaFoldDB" id="A0AAN0IYL0"/>
<dbReference type="EnsemblMetazoa" id="XM_019993979.1">
    <property type="protein sequence ID" value="XP_019849538.1"/>
    <property type="gene ID" value="LOC105311966"/>
</dbReference>
<name>A0AAN0IYL0_AMPQE</name>
<dbReference type="KEGG" id="aqu:105311966"/>
<keyword evidence="3" id="KW-1185">Reference proteome</keyword>
<reference evidence="2" key="2">
    <citation type="submission" date="2024-06" db="UniProtKB">
        <authorList>
            <consortium name="EnsemblMetazoa"/>
        </authorList>
    </citation>
    <scope>IDENTIFICATION</scope>
</reference>
<protein>
    <submittedName>
        <fullName evidence="2">Uncharacterized protein</fullName>
    </submittedName>
</protein>
<dbReference type="GeneID" id="105311966"/>
<dbReference type="GO" id="GO:0019843">
    <property type="term" value="F:rRNA binding"/>
    <property type="evidence" value="ECO:0007669"/>
    <property type="project" value="TreeGrafter"/>
</dbReference>
<feature type="repeat" description="RCC1" evidence="1">
    <location>
        <begin position="123"/>
        <end position="179"/>
    </location>
</feature>
<dbReference type="InterPro" id="IPR000408">
    <property type="entry name" value="Reg_chr_condens"/>
</dbReference>
<dbReference type="PROSITE" id="PS00626">
    <property type="entry name" value="RCC1_2"/>
    <property type="match status" value="2"/>
</dbReference>
<dbReference type="Gene3D" id="2.130.10.30">
    <property type="entry name" value="Regulator of chromosome condensation 1/beta-lactamase-inhibitor protein II"/>
    <property type="match status" value="2"/>
</dbReference>
<dbReference type="SUPFAM" id="SSF50985">
    <property type="entry name" value="RCC1/BLIP-II"/>
    <property type="match status" value="1"/>
</dbReference>
<dbReference type="Pfam" id="PF13540">
    <property type="entry name" value="RCC1_2"/>
    <property type="match status" value="3"/>
</dbReference>
<dbReference type="GO" id="GO:0005085">
    <property type="term" value="F:guanyl-nucleotide exchange factor activity"/>
    <property type="evidence" value="ECO:0007669"/>
    <property type="project" value="TreeGrafter"/>
</dbReference>
<dbReference type="InterPro" id="IPR053035">
    <property type="entry name" value="Mitochondrial_GEF_domain"/>
</dbReference>
<proteinExistence type="predicted"/>
<organism evidence="2 3">
    <name type="scientific">Amphimedon queenslandica</name>
    <name type="common">Sponge</name>
    <dbReference type="NCBI Taxonomy" id="400682"/>
    <lineage>
        <taxon>Eukaryota</taxon>
        <taxon>Metazoa</taxon>
        <taxon>Porifera</taxon>
        <taxon>Demospongiae</taxon>
        <taxon>Heteroscleromorpha</taxon>
        <taxon>Haplosclerida</taxon>
        <taxon>Niphatidae</taxon>
        <taxon>Amphimedon</taxon>
    </lineage>
</organism>
<reference evidence="3" key="1">
    <citation type="journal article" date="2010" name="Nature">
        <title>The Amphimedon queenslandica genome and the evolution of animal complexity.</title>
        <authorList>
            <person name="Srivastava M."/>
            <person name="Simakov O."/>
            <person name="Chapman J."/>
            <person name="Fahey B."/>
            <person name="Gauthier M.E."/>
            <person name="Mitros T."/>
            <person name="Richards G.S."/>
            <person name="Conaco C."/>
            <person name="Dacre M."/>
            <person name="Hellsten U."/>
            <person name="Larroux C."/>
            <person name="Putnam N.H."/>
            <person name="Stanke M."/>
            <person name="Adamska M."/>
            <person name="Darling A."/>
            <person name="Degnan S.M."/>
            <person name="Oakley T.H."/>
            <person name="Plachetzki D.C."/>
            <person name="Zhai Y."/>
            <person name="Adamski M."/>
            <person name="Calcino A."/>
            <person name="Cummins S.F."/>
            <person name="Goodstein D.M."/>
            <person name="Harris C."/>
            <person name="Jackson D.J."/>
            <person name="Leys S.P."/>
            <person name="Shu S."/>
            <person name="Woodcroft B.J."/>
            <person name="Vervoort M."/>
            <person name="Kosik K.S."/>
            <person name="Manning G."/>
            <person name="Degnan B.M."/>
            <person name="Rokhsar D.S."/>
        </authorList>
    </citation>
    <scope>NUCLEOTIDE SEQUENCE [LARGE SCALE GENOMIC DNA]</scope>
</reference>
<dbReference type="RefSeq" id="XP_019849538.1">
    <property type="nucleotide sequence ID" value="XM_019993979.1"/>
</dbReference>
<dbReference type="GO" id="GO:0005743">
    <property type="term" value="C:mitochondrial inner membrane"/>
    <property type="evidence" value="ECO:0007669"/>
    <property type="project" value="TreeGrafter"/>
</dbReference>
<evidence type="ECO:0000313" key="2">
    <source>
        <dbReference type="EnsemblMetazoa" id="XP_019849538.1"/>
    </source>
</evidence>
<dbReference type="PANTHER" id="PTHR46337">
    <property type="entry name" value="RCC1-LIKE G EXCHANGING FACTOR-LIKE PROTEIN"/>
    <property type="match status" value="1"/>
</dbReference>
<feature type="repeat" description="RCC1" evidence="1">
    <location>
        <begin position="180"/>
        <end position="232"/>
    </location>
</feature>
<dbReference type="GO" id="GO:0070131">
    <property type="term" value="P:positive regulation of mitochondrial translation"/>
    <property type="evidence" value="ECO:0007669"/>
    <property type="project" value="TreeGrafter"/>
</dbReference>
<dbReference type="Proteomes" id="UP000007879">
    <property type="component" value="Unassembled WGS sequence"/>
</dbReference>
<evidence type="ECO:0000313" key="3">
    <source>
        <dbReference type="Proteomes" id="UP000007879"/>
    </source>
</evidence>
<dbReference type="PROSITE" id="PS50012">
    <property type="entry name" value="RCC1_3"/>
    <property type="match status" value="3"/>
</dbReference>
<feature type="repeat" description="RCC1" evidence="1">
    <location>
        <begin position="233"/>
        <end position="286"/>
    </location>
</feature>
<accession>A0AAN0IYL0</accession>